<dbReference type="InterPro" id="IPR012348">
    <property type="entry name" value="RNR-like"/>
</dbReference>
<dbReference type="InterPro" id="IPR007029">
    <property type="entry name" value="YHS_dom"/>
</dbReference>
<evidence type="ECO:0000259" key="1">
    <source>
        <dbReference type="SMART" id="SM00746"/>
    </source>
</evidence>
<dbReference type="SMART" id="SM00746">
    <property type="entry name" value="TRASH"/>
    <property type="match status" value="1"/>
</dbReference>
<dbReference type="EMBL" id="DRZI01000110">
    <property type="protein sequence ID" value="HHP81531.1"/>
    <property type="molecule type" value="Genomic_DNA"/>
</dbReference>
<organism evidence="2">
    <name type="scientific">Ignisphaera aggregans</name>
    <dbReference type="NCBI Taxonomy" id="334771"/>
    <lineage>
        <taxon>Archaea</taxon>
        <taxon>Thermoproteota</taxon>
        <taxon>Thermoprotei</taxon>
        <taxon>Desulfurococcales</taxon>
        <taxon>Desulfurococcaceae</taxon>
        <taxon>Ignisphaera</taxon>
    </lineage>
</organism>
<protein>
    <submittedName>
        <fullName evidence="2">YHS domain-containing protein</fullName>
    </submittedName>
</protein>
<comment type="caution">
    <text evidence="2">The sequence shown here is derived from an EMBL/GenBank/DDBJ whole genome shotgun (WGS) entry which is preliminary data.</text>
</comment>
<proteinExistence type="predicted"/>
<accession>A0A7C5THH3</accession>
<dbReference type="InterPro" id="IPR009078">
    <property type="entry name" value="Ferritin-like_SF"/>
</dbReference>
<dbReference type="SUPFAM" id="SSF47240">
    <property type="entry name" value="Ferritin-like"/>
    <property type="match status" value="1"/>
</dbReference>
<gene>
    <name evidence="2" type="ORF">ENM84_02580</name>
</gene>
<dbReference type="InterPro" id="IPR011017">
    <property type="entry name" value="TRASH_dom"/>
</dbReference>
<evidence type="ECO:0000313" key="2">
    <source>
        <dbReference type="EMBL" id="HHP81531.1"/>
    </source>
</evidence>
<feature type="domain" description="TRASH" evidence="1">
    <location>
        <begin position="5"/>
        <end position="43"/>
    </location>
</feature>
<dbReference type="Gene3D" id="1.10.620.20">
    <property type="entry name" value="Ribonucleotide Reductase, subunit A"/>
    <property type="match status" value="1"/>
</dbReference>
<name>A0A7C5THH3_9CREN</name>
<dbReference type="Pfam" id="PF04945">
    <property type="entry name" value="YHS"/>
    <property type="match status" value="1"/>
</dbReference>
<dbReference type="AlphaFoldDB" id="A0A7C5THH3"/>
<dbReference type="GO" id="GO:0016491">
    <property type="term" value="F:oxidoreductase activity"/>
    <property type="evidence" value="ECO:0007669"/>
    <property type="project" value="InterPro"/>
</dbReference>
<sequence>MMVVDPVCGMKIESEKAKYKTVHKGKVYYFCSLQCKRAFEENPEYYLIQGPKGMSCC</sequence>
<reference evidence="2" key="1">
    <citation type="journal article" date="2020" name="mSystems">
        <title>Genome- and Community-Level Interaction Insights into Carbon Utilization and Element Cycling Functions of Hydrothermarchaeota in Hydrothermal Sediment.</title>
        <authorList>
            <person name="Zhou Z."/>
            <person name="Liu Y."/>
            <person name="Xu W."/>
            <person name="Pan J."/>
            <person name="Luo Z.H."/>
            <person name="Li M."/>
        </authorList>
    </citation>
    <scope>NUCLEOTIDE SEQUENCE [LARGE SCALE GENOMIC DNA]</scope>
    <source>
        <strain evidence="2">SpSt-1121</strain>
    </source>
</reference>